<reference evidence="1 2" key="1">
    <citation type="submission" date="2016-11" db="EMBL/GenBank/DDBJ databases">
        <authorList>
            <person name="Jaros S."/>
            <person name="Januszkiewicz K."/>
            <person name="Wedrychowicz H."/>
        </authorList>
    </citation>
    <scope>NUCLEOTIDE SEQUENCE [LARGE SCALE GENOMIC DNA]</scope>
    <source>
        <strain evidence="1 2">DSM 21425</strain>
    </source>
</reference>
<dbReference type="AlphaFoldDB" id="A0A1M6GI27"/>
<accession>A0A1M6GI27</accession>
<dbReference type="InterPro" id="IPR018644">
    <property type="entry name" value="DUF2071"/>
</dbReference>
<organism evidence="1 2">
    <name type="scientific">Mesonia phycicola</name>
    <dbReference type="NCBI Taxonomy" id="579105"/>
    <lineage>
        <taxon>Bacteria</taxon>
        <taxon>Pseudomonadati</taxon>
        <taxon>Bacteroidota</taxon>
        <taxon>Flavobacteriia</taxon>
        <taxon>Flavobacteriales</taxon>
        <taxon>Flavobacteriaceae</taxon>
        <taxon>Mesonia</taxon>
    </lineage>
</organism>
<evidence type="ECO:0000313" key="1">
    <source>
        <dbReference type="EMBL" id="SHJ09542.1"/>
    </source>
</evidence>
<dbReference type="EMBL" id="FQYY01000008">
    <property type="protein sequence ID" value="SHJ09542.1"/>
    <property type="molecule type" value="Genomic_DNA"/>
</dbReference>
<proteinExistence type="predicted"/>
<dbReference type="RefSeq" id="WP_073152450.1">
    <property type="nucleotide sequence ID" value="NZ_FQYY01000008.1"/>
</dbReference>
<dbReference type="Proteomes" id="UP000184225">
    <property type="component" value="Unassembled WGS sequence"/>
</dbReference>
<keyword evidence="2" id="KW-1185">Reference proteome</keyword>
<evidence type="ECO:0008006" key="3">
    <source>
        <dbReference type="Google" id="ProtNLM"/>
    </source>
</evidence>
<gene>
    <name evidence="1" type="ORF">SAMN04488096_10848</name>
</gene>
<name>A0A1M6GI27_9FLAO</name>
<dbReference type="STRING" id="579105.SAMN04488096_10848"/>
<dbReference type="Pfam" id="PF09844">
    <property type="entry name" value="DUF2071"/>
    <property type="match status" value="1"/>
</dbReference>
<dbReference type="OrthoDB" id="1421826at2"/>
<dbReference type="PANTHER" id="PTHR39186:SF1">
    <property type="entry name" value="DUF2071 DOMAIN-CONTAINING PROTEIN"/>
    <property type="match status" value="1"/>
</dbReference>
<protein>
    <recommendedName>
        <fullName evidence="3">DUF2071 domain-containing protein</fullName>
    </recommendedName>
</protein>
<sequence length="241" mass="28588">MSFLTGEWRKLAFANYIIDPKVLAKYVPYGTELDLWNGKCFVSLVGFMFKNTRLLGVKIPFHVNFEEVNLRFYVKRFENNEWKRGVVFIKEIVPKWALTFVANTVYKENYQTMKMKYKWLEDENGRTVEYIWEKSGKRNIFQIEASKVSFDIEPGSETEFITEHYWGYAEVNDKKSNEYEVKHPKWKAYKINTYKIDTDFGLVYGKDFAFLNSMQPNSVMLAEGSKITVEYKKTIKTQYVS</sequence>
<dbReference type="PANTHER" id="PTHR39186">
    <property type="entry name" value="DUF2071 FAMILY PROTEIN"/>
    <property type="match status" value="1"/>
</dbReference>
<evidence type="ECO:0000313" key="2">
    <source>
        <dbReference type="Proteomes" id="UP000184225"/>
    </source>
</evidence>